<organism evidence="2 3">
    <name type="scientific">Leucobacter chromiireducens subsp. solipictus</name>
    <dbReference type="NCBI Taxonomy" id="398235"/>
    <lineage>
        <taxon>Bacteria</taxon>
        <taxon>Bacillati</taxon>
        <taxon>Actinomycetota</taxon>
        <taxon>Actinomycetes</taxon>
        <taxon>Micrococcales</taxon>
        <taxon>Microbacteriaceae</taxon>
        <taxon>Leucobacter</taxon>
    </lineage>
</organism>
<reference evidence="2 3" key="1">
    <citation type="submission" date="2018-09" db="EMBL/GenBank/DDBJ databases">
        <title>Comparative genomics of Leucobacter spp.</title>
        <authorList>
            <person name="Reis A.C."/>
            <person name="Kolvenbach B.A."/>
            <person name="Corvini P.F.X."/>
            <person name="Nunes O.C."/>
        </authorList>
    </citation>
    <scope>NUCLEOTIDE SEQUENCE [LARGE SCALE GENOMIC DNA]</scope>
    <source>
        <strain evidence="2 3">TAN 31504</strain>
    </source>
</reference>
<dbReference type="EMBL" id="QYAC01000001">
    <property type="protein sequence ID" value="MBL3678086.1"/>
    <property type="molecule type" value="Genomic_DNA"/>
</dbReference>
<evidence type="ECO:0000313" key="3">
    <source>
        <dbReference type="Proteomes" id="UP001645859"/>
    </source>
</evidence>
<feature type="transmembrane region" description="Helical" evidence="1">
    <location>
        <begin position="52"/>
        <end position="72"/>
    </location>
</feature>
<keyword evidence="1" id="KW-0812">Transmembrane</keyword>
<gene>
    <name evidence="2" type="ORF">D3230_02040</name>
</gene>
<dbReference type="Proteomes" id="UP001645859">
    <property type="component" value="Unassembled WGS sequence"/>
</dbReference>
<evidence type="ECO:0000313" key="2">
    <source>
        <dbReference type="EMBL" id="MBL3678086.1"/>
    </source>
</evidence>
<feature type="transmembrane region" description="Helical" evidence="1">
    <location>
        <begin position="84"/>
        <end position="103"/>
    </location>
</feature>
<evidence type="ECO:0008006" key="4">
    <source>
        <dbReference type="Google" id="ProtNLM"/>
    </source>
</evidence>
<proteinExistence type="predicted"/>
<feature type="transmembrane region" description="Helical" evidence="1">
    <location>
        <begin position="12"/>
        <end position="32"/>
    </location>
</feature>
<feature type="transmembrane region" description="Helical" evidence="1">
    <location>
        <begin position="109"/>
        <end position="127"/>
    </location>
</feature>
<accession>A0ABS1SC23</accession>
<sequence length="138" mass="14724">MTATPPAYPRIRAGWIALRIVLVLEAIGGAWLVWNVVQGMFAAGDEPIGDRIILLIAAALWWGWILITAWGARRARPGWVRSSAITIHVLLFAAATGILQGLIGPQTVLGLELLVLAFVGFVAALLARPDAPEAPEGE</sequence>
<keyword evidence="1" id="KW-1133">Transmembrane helix</keyword>
<dbReference type="RefSeq" id="WP_202343324.1">
    <property type="nucleotide sequence ID" value="NZ_BAAAPI010000016.1"/>
</dbReference>
<name>A0ABS1SC23_9MICO</name>
<evidence type="ECO:0000256" key="1">
    <source>
        <dbReference type="SAM" id="Phobius"/>
    </source>
</evidence>
<keyword evidence="3" id="KW-1185">Reference proteome</keyword>
<protein>
    <recommendedName>
        <fullName evidence="4">DUF2568 domain-containing protein</fullName>
    </recommendedName>
</protein>
<comment type="caution">
    <text evidence="2">The sequence shown here is derived from an EMBL/GenBank/DDBJ whole genome shotgun (WGS) entry which is preliminary data.</text>
</comment>
<keyword evidence="1" id="KW-0472">Membrane</keyword>